<evidence type="ECO:0008006" key="5">
    <source>
        <dbReference type="Google" id="ProtNLM"/>
    </source>
</evidence>
<accession>A0ABV8CP67</accession>
<dbReference type="SUPFAM" id="SSF116734">
    <property type="entry name" value="DNA methylase specificity domain"/>
    <property type="match status" value="2"/>
</dbReference>
<dbReference type="InterPro" id="IPR044946">
    <property type="entry name" value="Restrct_endonuc_typeI_TRD_sf"/>
</dbReference>
<dbReference type="InterPro" id="IPR052021">
    <property type="entry name" value="Type-I_RS_S_subunit"/>
</dbReference>
<name>A0ABV8CP67_9GAMM</name>
<organism evidence="3 4">
    <name type="scientific">Pseudaeromonas sharmana</name>
    <dbReference type="NCBI Taxonomy" id="328412"/>
    <lineage>
        <taxon>Bacteria</taxon>
        <taxon>Pseudomonadati</taxon>
        <taxon>Pseudomonadota</taxon>
        <taxon>Gammaproteobacteria</taxon>
        <taxon>Aeromonadales</taxon>
        <taxon>Aeromonadaceae</taxon>
        <taxon>Pseudaeromonas</taxon>
    </lineage>
</organism>
<dbReference type="PANTHER" id="PTHR30408:SF12">
    <property type="entry name" value="TYPE I RESTRICTION ENZYME MJAVIII SPECIFICITY SUBUNIT"/>
    <property type="match status" value="1"/>
</dbReference>
<dbReference type="RefSeq" id="WP_377152391.1">
    <property type="nucleotide sequence ID" value="NZ_JBHSAF010000014.1"/>
</dbReference>
<dbReference type="PANTHER" id="PTHR30408">
    <property type="entry name" value="TYPE-1 RESTRICTION ENZYME ECOKI SPECIFICITY PROTEIN"/>
    <property type="match status" value="1"/>
</dbReference>
<dbReference type="Gene3D" id="3.90.220.20">
    <property type="entry name" value="DNA methylase specificity domains"/>
    <property type="match status" value="2"/>
</dbReference>
<evidence type="ECO:0000256" key="1">
    <source>
        <dbReference type="ARBA" id="ARBA00022747"/>
    </source>
</evidence>
<dbReference type="Gene3D" id="1.10.287.1120">
    <property type="entry name" value="Bipartite methylase S protein"/>
    <property type="match status" value="1"/>
</dbReference>
<gene>
    <name evidence="3" type="ORF">ACFOSS_10930</name>
</gene>
<keyword evidence="1" id="KW-0680">Restriction system</keyword>
<sequence>MSSVNQQGIYKSYADYKKTDVDWIGDIPNEWTTKRVKHMFSICKRIAGELGFDVLSITQRGIIVKDIESGEGQLSMDYSKYQRVKPGDFAMNHMDLLTGYIDLSRFDGVTSPDYRVFKLIKENYSPRYYLYIFQMGYNLRIFFHMGQGASHLGRWRLATDEFNEMLFPVPSPEEQLTIATFLDYETARIDQLIAKQQQLIELLKEKRQAVISHAVTKGLNPNAPMKDSGVEWLGQVPEHWVVGRYKFCCSRVIVGIAEAATHAYVDQGIPLVRSTNIKETGLDCGDMLYLEPKFAAQNITKKLKVHDVITVRTGYPGISAVIPEVLDGSQCFTNLVATPLPVHESEFLSTYLNSVMGKSYFDLNAWGSAQKNISVPILQNFPISWPSQQEQLELVSFCKKINDKFNRLIYVSMNGIKLLQERRTALISAAVTGKIDLRGWQPPQSEEAA</sequence>
<evidence type="ECO:0000313" key="4">
    <source>
        <dbReference type="Proteomes" id="UP001595692"/>
    </source>
</evidence>
<evidence type="ECO:0000313" key="3">
    <source>
        <dbReference type="EMBL" id="MFC3913977.1"/>
    </source>
</evidence>
<dbReference type="EMBL" id="JBHSAF010000014">
    <property type="protein sequence ID" value="MFC3913977.1"/>
    <property type="molecule type" value="Genomic_DNA"/>
</dbReference>
<comment type="caution">
    <text evidence="3">The sequence shown here is derived from an EMBL/GenBank/DDBJ whole genome shotgun (WGS) entry which is preliminary data.</text>
</comment>
<keyword evidence="4" id="KW-1185">Reference proteome</keyword>
<proteinExistence type="predicted"/>
<dbReference type="Proteomes" id="UP001595692">
    <property type="component" value="Unassembled WGS sequence"/>
</dbReference>
<reference evidence="4" key="1">
    <citation type="journal article" date="2019" name="Int. J. Syst. Evol. Microbiol.">
        <title>The Global Catalogue of Microorganisms (GCM) 10K type strain sequencing project: providing services to taxonomists for standard genome sequencing and annotation.</title>
        <authorList>
            <consortium name="The Broad Institute Genomics Platform"/>
            <consortium name="The Broad Institute Genome Sequencing Center for Infectious Disease"/>
            <person name="Wu L."/>
            <person name="Ma J."/>
        </authorList>
    </citation>
    <scope>NUCLEOTIDE SEQUENCE [LARGE SCALE GENOMIC DNA]</scope>
    <source>
        <strain evidence="4">CCUG 54939</strain>
    </source>
</reference>
<evidence type="ECO:0000256" key="2">
    <source>
        <dbReference type="ARBA" id="ARBA00023125"/>
    </source>
</evidence>
<keyword evidence="2" id="KW-0238">DNA-binding</keyword>
<protein>
    <recommendedName>
        <fullName evidence="5">Restriction endonuclease subunit S</fullName>
    </recommendedName>
</protein>